<dbReference type="PANTHER" id="PTHR40572">
    <property type="entry name" value="PROTEIN BAX"/>
    <property type="match status" value="1"/>
</dbReference>
<feature type="domain" description="Mannosyl-glycoprotein endo-beta-N-acetylglucosamidase-like" evidence="1">
    <location>
        <begin position="171"/>
        <end position="294"/>
    </location>
</feature>
<gene>
    <name evidence="2" type="ORF">EV659_102175</name>
</gene>
<dbReference type="GO" id="GO:0004040">
    <property type="term" value="F:amidase activity"/>
    <property type="evidence" value="ECO:0007669"/>
    <property type="project" value="InterPro"/>
</dbReference>
<organism evidence="2 3">
    <name type="scientific">Rhodothalassium salexigens DSM 2132</name>
    <dbReference type="NCBI Taxonomy" id="1188247"/>
    <lineage>
        <taxon>Bacteria</taxon>
        <taxon>Pseudomonadati</taxon>
        <taxon>Pseudomonadota</taxon>
        <taxon>Alphaproteobacteria</taxon>
        <taxon>Rhodothalassiales</taxon>
        <taxon>Rhodothalassiaceae</taxon>
        <taxon>Rhodothalassium</taxon>
    </lineage>
</organism>
<protein>
    <submittedName>
        <fullName evidence="2">Bax protein</fullName>
    </submittedName>
</protein>
<dbReference type="EMBL" id="SLXO01000002">
    <property type="protein sequence ID" value="TCP37768.1"/>
    <property type="molecule type" value="Genomic_DNA"/>
</dbReference>
<comment type="caution">
    <text evidence="2">The sequence shown here is derived from an EMBL/GenBank/DDBJ whole genome shotgun (WGS) entry which is preliminary data.</text>
</comment>
<dbReference type="Pfam" id="PF01832">
    <property type="entry name" value="Glucosaminidase"/>
    <property type="match status" value="1"/>
</dbReference>
<dbReference type="InterPro" id="IPR053195">
    <property type="entry name" value="Bax-like"/>
</dbReference>
<dbReference type="Proteomes" id="UP000295399">
    <property type="component" value="Unassembled WGS sequence"/>
</dbReference>
<dbReference type="Gene3D" id="1.10.530.10">
    <property type="match status" value="1"/>
</dbReference>
<evidence type="ECO:0000313" key="3">
    <source>
        <dbReference type="Proteomes" id="UP000295399"/>
    </source>
</evidence>
<proteinExistence type="predicted"/>
<dbReference type="PANTHER" id="PTHR40572:SF1">
    <property type="entry name" value="PROTEIN BAX"/>
    <property type="match status" value="1"/>
</dbReference>
<keyword evidence="3" id="KW-1185">Reference proteome</keyword>
<accession>A0A4R2PS52</accession>
<reference evidence="2 3" key="1">
    <citation type="submission" date="2019-03" db="EMBL/GenBank/DDBJ databases">
        <title>Genomic Encyclopedia of Type Strains, Phase IV (KMG-IV): sequencing the most valuable type-strain genomes for metagenomic binning, comparative biology and taxonomic classification.</title>
        <authorList>
            <person name="Goeker M."/>
        </authorList>
    </citation>
    <scope>NUCLEOTIDE SEQUENCE [LARGE SCALE GENOMIC DNA]</scope>
    <source>
        <strain evidence="2 3">DSM 2132</strain>
    </source>
</reference>
<name>A0A4R2PS52_RHOSA</name>
<evidence type="ECO:0000313" key="2">
    <source>
        <dbReference type="EMBL" id="TCP37768.1"/>
    </source>
</evidence>
<sequence length="312" mass="34136">MQTRTLLVLSTCAVLLITGLVFLRGGNGSVPPGSRPQVVDYGAHNAPPPADLAPQAILGTTLAAVRDGEPVPRRFYRGFPTGLKAIPAGEARKRRFYAVMLPLVLRANEIVNAQRARMIALVDDLDADKPLPEPDRAWLVQTYNRLMPERERVDDVAGIDRAAFKRRLAPVPVSLALTQAATESAWGTSRFARQGNAAFGVWTWNETHDGIVPQERAEGANHRVRAYDYLIDSVLDYILTLNKGGAYAEFRRLRAEQMATGGPLDGHALAGTLINYSERREAYVDELQQMIRGNALEVFDRAALAPPAAATS</sequence>
<evidence type="ECO:0000259" key="1">
    <source>
        <dbReference type="Pfam" id="PF01832"/>
    </source>
</evidence>
<dbReference type="InterPro" id="IPR002901">
    <property type="entry name" value="MGlyc_endo_b_GlcNAc-like_dom"/>
</dbReference>
<dbReference type="AlphaFoldDB" id="A0A4R2PS52"/>
<dbReference type="InParanoid" id="A0A4R2PS52"/>